<protein>
    <recommendedName>
        <fullName evidence="6">33 kDa chaperonin</fullName>
    </recommendedName>
    <alternativeName>
        <fullName evidence="6">Heat shock protein 33 homolog</fullName>
        <shortName evidence="6">HSP33</shortName>
    </alternativeName>
</protein>
<comment type="subcellular location">
    <subcellularLocation>
        <location evidence="6">Cytoplasm</location>
    </subcellularLocation>
</comment>
<dbReference type="GO" id="GO:0051082">
    <property type="term" value="F:unfolded protein binding"/>
    <property type="evidence" value="ECO:0007669"/>
    <property type="project" value="UniProtKB-UniRule"/>
</dbReference>
<evidence type="ECO:0000313" key="7">
    <source>
        <dbReference type="EMBL" id="AUB84013.1"/>
    </source>
</evidence>
<keyword evidence="4 6" id="KW-0143">Chaperone</keyword>
<dbReference type="SUPFAM" id="SSF64397">
    <property type="entry name" value="Hsp33 domain"/>
    <property type="match status" value="1"/>
</dbReference>
<keyword evidence="1 6" id="KW-0963">Cytoplasm</keyword>
<gene>
    <name evidence="6" type="primary">hslO</name>
    <name evidence="7" type="ORF">THSYN_25815</name>
</gene>
<dbReference type="HAMAP" id="MF_00117">
    <property type="entry name" value="HslO"/>
    <property type="match status" value="1"/>
</dbReference>
<dbReference type="Pfam" id="PF01430">
    <property type="entry name" value="HSP33"/>
    <property type="match status" value="1"/>
</dbReference>
<evidence type="ECO:0000256" key="2">
    <source>
        <dbReference type="ARBA" id="ARBA00022833"/>
    </source>
</evidence>
<dbReference type="KEGG" id="tsy:THSYN_25815"/>
<comment type="PTM">
    <text evidence="6">Under oxidizing conditions two disulfide bonds are formed involving the reactive cysteines. Under reducing conditions zinc is bound to the reactive cysteines and the protein is inactive.</text>
</comment>
<keyword evidence="8" id="KW-1185">Reference proteome</keyword>
<feature type="disulfide bond" description="Redox-active" evidence="6">
    <location>
        <begin position="229"/>
        <end position="231"/>
    </location>
</feature>
<dbReference type="CDD" id="cd00498">
    <property type="entry name" value="Hsp33"/>
    <property type="match status" value="1"/>
</dbReference>
<keyword evidence="5 6" id="KW-0676">Redox-active center</keyword>
<feature type="disulfide bond" description="Redox-active" evidence="6">
    <location>
        <begin position="262"/>
        <end position="265"/>
    </location>
</feature>
<dbReference type="PANTHER" id="PTHR30111:SF1">
    <property type="entry name" value="33 KDA CHAPERONIN"/>
    <property type="match status" value="1"/>
</dbReference>
<dbReference type="InterPro" id="IPR016153">
    <property type="entry name" value="Heat_shock_Hsp33_N"/>
</dbReference>
<dbReference type="NCBIfam" id="NF001033">
    <property type="entry name" value="PRK00114.1"/>
    <property type="match status" value="1"/>
</dbReference>
<dbReference type="InterPro" id="IPR000397">
    <property type="entry name" value="Heat_shock_Hsp33"/>
</dbReference>
<dbReference type="Gene3D" id="3.55.30.10">
    <property type="entry name" value="Hsp33 domain"/>
    <property type="match status" value="1"/>
</dbReference>
<name>A0A2K8UEK1_9GAMM</name>
<dbReference type="RefSeq" id="WP_100921683.1">
    <property type="nucleotide sequence ID" value="NZ_CP020370.1"/>
</dbReference>
<keyword evidence="2 6" id="KW-0862">Zinc</keyword>
<dbReference type="Gene3D" id="3.90.1280.10">
    <property type="entry name" value="HSP33 redox switch-like"/>
    <property type="match status" value="1"/>
</dbReference>
<evidence type="ECO:0000256" key="1">
    <source>
        <dbReference type="ARBA" id="ARBA00022490"/>
    </source>
</evidence>
<dbReference type="InterPro" id="IPR016154">
    <property type="entry name" value="Heat_shock_Hsp33_C"/>
</dbReference>
<dbReference type="SUPFAM" id="SSF118352">
    <property type="entry name" value="HSP33 redox switch-like"/>
    <property type="match status" value="1"/>
</dbReference>
<sequence length="293" mass="31988">MPDTDSIHRFLFEHSSIRGNLVHLDATLRAVLETHPYPPAVRVQLGQALAAVALLSATIKFNGALILQVQGRGPLRTLVAQATSARTLRGIARWEGEVPMGASLAESCGEGRLVLTIERGGGEPYQGIVPLTGAGIGEALEHYFGASEQLPTRLWLAADDQRAAGLLLQRLPGEERGDEQEDDWHRVGMLAATVKAGELLGLTALDLLHRLYHEDDVRLFESEPLAFRCGCSRRRIEDMLRTLGEAEVRSMVTEQGAVTVTCEFCNRTYRLDAVDAGQLFAQGPRQTPSAVHH</sequence>
<evidence type="ECO:0000256" key="3">
    <source>
        <dbReference type="ARBA" id="ARBA00023157"/>
    </source>
</evidence>
<dbReference type="OrthoDB" id="9793753at2"/>
<dbReference type="InterPro" id="IPR023212">
    <property type="entry name" value="Hsp33_helix_hairpin_bin_dom_sf"/>
</dbReference>
<comment type="similarity">
    <text evidence="6">Belongs to the HSP33 family.</text>
</comment>
<dbReference type="PIRSF" id="PIRSF005261">
    <property type="entry name" value="Heat_shock_Hsp33"/>
    <property type="match status" value="1"/>
</dbReference>
<keyword evidence="3 6" id="KW-1015">Disulfide bond</keyword>
<accession>A0A2K8UEK1</accession>
<organism evidence="7 8">
    <name type="scientific">Candidatus Thiodictyon syntrophicum</name>
    <dbReference type="NCBI Taxonomy" id="1166950"/>
    <lineage>
        <taxon>Bacteria</taxon>
        <taxon>Pseudomonadati</taxon>
        <taxon>Pseudomonadota</taxon>
        <taxon>Gammaproteobacteria</taxon>
        <taxon>Chromatiales</taxon>
        <taxon>Chromatiaceae</taxon>
        <taxon>Thiodictyon</taxon>
    </lineage>
</organism>
<dbReference type="GO" id="GO:0042026">
    <property type="term" value="P:protein refolding"/>
    <property type="evidence" value="ECO:0007669"/>
    <property type="project" value="TreeGrafter"/>
</dbReference>
<reference evidence="7 8" key="1">
    <citation type="submission" date="2017-03" db="EMBL/GenBank/DDBJ databases">
        <title>Complete genome sequence of Candidatus 'Thiodictyon syntrophicum' sp. nov. strain Cad16T, a photolithoautotroph purple sulfur bacterium isolated from an alpine meromictic lake.</title>
        <authorList>
            <person name="Luedin S.M."/>
            <person name="Pothier J.F."/>
            <person name="Danza F."/>
            <person name="Storelli N."/>
            <person name="Wittwer M."/>
            <person name="Tonolla M."/>
        </authorList>
    </citation>
    <scope>NUCLEOTIDE SEQUENCE [LARGE SCALE GENOMIC DNA]</scope>
    <source>
        <strain evidence="7 8">Cad16T</strain>
    </source>
</reference>
<dbReference type="Gene3D" id="1.10.287.480">
    <property type="entry name" value="helix hairpin bin"/>
    <property type="match status" value="1"/>
</dbReference>
<dbReference type="Proteomes" id="UP000232638">
    <property type="component" value="Chromosome"/>
</dbReference>
<evidence type="ECO:0000313" key="8">
    <source>
        <dbReference type="Proteomes" id="UP000232638"/>
    </source>
</evidence>
<evidence type="ECO:0000256" key="4">
    <source>
        <dbReference type="ARBA" id="ARBA00023186"/>
    </source>
</evidence>
<dbReference type="EMBL" id="CP020370">
    <property type="protein sequence ID" value="AUB84013.1"/>
    <property type="molecule type" value="Genomic_DNA"/>
</dbReference>
<dbReference type="GO" id="GO:0005737">
    <property type="term" value="C:cytoplasm"/>
    <property type="evidence" value="ECO:0007669"/>
    <property type="project" value="UniProtKB-SubCell"/>
</dbReference>
<comment type="function">
    <text evidence="6">Redox regulated molecular chaperone. Protects both thermally unfolding and oxidatively damaged proteins from irreversible aggregation. Plays an important role in the bacterial defense system toward oxidative stress.</text>
</comment>
<dbReference type="PANTHER" id="PTHR30111">
    <property type="entry name" value="33 KDA CHAPERONIN"/>
    <property type="match status" value="1"/>
</dbReference>
<proteinExistence type="inferred from homology"/>
<dbReference type="GO" id="GO:0044183">
    <property type="term" value="F:protein folding chaperone"/>
    <property type="evidence" value="ECO:0007669"/>
    <property type="project" value="TreeGrafter"/>
</dbReference>
<evidence type="ECO:0000256" key="6">
    <source>
        <dbReference type="HAMAP-Rule" id="MF_00117"/>
    </source>
</evidence>
<dbReference type="AlphaFoldDB" id="A0A2K8UEK1"/>
<evidence type="ECO:0000256" key="5">
    <source>
        <dbReference type="ARBA" id="ARBA00023284"/>
    </source>
</evidence>